<proteinExistence type="predicted"/>
<evidence type="ECO:0000256" key="1">
    <source>
        <dbReference type="SAM" id="MobiDB-lite"/>
    </source>
</evidence>
<keyword evidence="2" id="KW-1185">Reference proteome</keyword>
<protein>
    <submittedName>
        <fullName evidence="3">Uncharacterized protein</fullName>
    </submittedName>
</protein>
<name>A0A915KL53_ROMCU</name>
<evidence type="ECO:0000313" key="3">
    <source>
        <dbReference type="WBParaSite" id="nRc.2.0.1.t39495-RA"/>
    </source>
</evidence>
<dbReference type="AlphaFoldDB" id="A0A915KL53"/>
<dbReference type="WBParaSite" id="nRc.2.0.1.t39495-RA">
    <property type="protein sequence ID" value="nRc.2.0.1.t39495-RA"/>
    <property type="gene ID" value="nRc.2.0.1.g39495"/>
</dbReference>
<dbReference type="Proteomes" id="UP000887565">
    <property type="component" value="Unplaced"/>
</dbReference>
<organism evidence="2 3">
    <name type="scientific">Romanomermis culicivorax</name>
    <name type="common">Nematode worm</name>
    <dbReference type="NCBI Taxonomy" id="13658"/>
    <lineage>
        <taxon>Eukaryota</taxon>
        <taxon>Metazoa</taxon>
        <taxon>Ecdysozoa</taxon>
        <taxon>Nematoda</taxon>
        <taxon>Enoplea</taxon>
        <taxon>Dorylaimia</taxon>
        <taxon>Mermithida</taxon>
        <taxon>Mermithoidea</taxon>
        <taxon>Mermithidae</taxon>
        <taxon>Romanomermis</taxon>
    </lineage>
</organism>
<evidence type="ECO:0000313" key="2">
    <source>
        <dbReference type="Proteomes" id="UP000887565"/>
    </source>
</evidence>
<accession>A0A915KL53</accession>
<sequence>MFLLGFQESNLFPLFGASVKDFLAPGLEPETLRLPSVRSNRVSQTEQRERRAQIAMVGS</sequence>
<reference evidence="3" key="1">
    <citation type="submission" date="2022-11" db="UniProtKB">
        <authorList>
            <consortium name="WormBaseParasite"/>
        </authorList>
    </citation>
    <scope>IDENTIFICATION</scope>
</reference>
<feature type="region of interest" description="Disordered" evidence="1">
    <location>
        <begin position="38"/>
        <end position="59"/>
    </location>
</feature>